<keyword evidence="9" id="KW-1185">Reference proteome</keyword>
<evidence type="ECO:0000256" key="4">
    <source>
        <dbReference type="ARBA" id="ARBA00022912"/>
    </source>
</evidence>
<reference evidence="8" key="1">
    <citation type="journal article" date="2022" name="Int. J. Syst. Evol. Microbiol.">
        <title>Pseudomonas aegrilactucae sp. nov. and Pseudomonas morbosilactucae sp. nov., pathogens causing bacterial rot of lettuce in Japan.</title>
        <authorList>
            <person name="Sawada H."/>
            <person name="Fujikawa T."/>
            <person name="Satou M."/>
        </authorList>
    </citation>
    <scope>NUCLEOTIDE SEQUENCE</scope>
    <source>
        <strain evidence="8">0166_1</strain>
    </source>
</reference>
<dbReference type="InterPro" id="IPR011146">
    <property type="entry name" value="HIT-like"/>
</dbReference>
<dbReference type="PROSITE" id="PS51084">
    <property type="entry name" value="HIT_2"/>
    <property type="match status" value="1"/>
</dbReference>
<proteinExistence type="inferred from homology"/>
<comment type="similarity">
    <text evidence="1">Belongs to the metallo-dependent hydrolases superfamily. CpsB/CapC family.</text>
</comment>
<dbReference type="EMBL" id="CP087164">
    <property type="protein sequence ID" value="UGS34625.1"/>
    <property type="molecule type" value="Genomic_DNA"/>
</dbReference>
<evidence type="ECO:0000313" key="8">
    <source>
        <dbReference type="EMBL" id="UGS34625.1"/>
    </source>
</evidence>
<dbReference type="Proteomes" id="UP001162834">
    <property type="component" value="Chromosome"/>
</dbReference>
<gene>
    <name evidence="8" type="ORF">DSM104329_01004</name>
</gene>
<evidence type="ECO:0000256" key="2">
    <source>
        <dbReference type="ARBA" id="ARBA00013064"/>
    </source>
</evidence>
<dbReference type="SUPFAM" id="SSF89550">
    <property type="entry name" value="PHP domain-like"/>
    <property type="match status" value="1"/>
</dbReference>
<keyword evidence="3" id="KW-0378">Hydrolase</keyword>
<dbReference type="InterPro" id="IPR016667">
    <property type="entry name" value="Caps_polysacc_synth_CpsB/CapC"/>
</dbReference>
<dbReference type="PANTHER" id="PTHR39181:SF1">
    <property type="entry name" value="TYROSINE-PROTEIN PHOSPHATASE YWQE"/>
    <property type="match status" value="1"/>
</dbReference>
<name>A0A9E6XUC5_9ACTN</name>
<dbReference type="GO" id="GO:0004725">
    <property type="term" value="F:protein tyrosine phosphatase activity"/>
    <property type="evidence" value="ECO:0007669"/>
    <property type="project" value="UniProtKB-EC"/>
</dbReference>
<protein>
    <recommendedName>
        <fullName evidence="2">protein-tyrosine-phosphatase</fullName>
        <ecNumber evidence="2">3.1.3.48</ecNumber>
    </recommendedName>
</protein>
<comment type="caution">
    <text evidence="6">Lacks conserved residue(s) required for the propagation of feature annotation.</text>
</comment>
<accession>A0A9E6XUC5</accession>
<evidence type="ECO:0000259" key="7">
    <source>
        <dbReference type="PROSITE" id="PS51084"/>
    </source>
</evidence>
<keyword evidence="4" id="KW-0904">Protein phosphatase</keyword>
<dbReference type="PANTHER" id="PTHR39181">
    <property type="entry name" value="TYROSINE-PROTEIN PHOSPHATASE YWQE"/>
    <property type="match status" value="1"/>
</dbReference>
<dbReference type="Gene3D" id="3.20.20.140">
    <property type="entry name" value="Metal-dependent hydrolases"/>
    <property type="match status" value="1"/>
</dbReference>
<evidence type="ECO:0000256" key="5">
    <source>
        <dbReference type="ARBA" id="ARBA00051722"/>
    </source>
</evidence>
<sequence length="250" mass="27033">MHFHILPRVDDGPPDIQRSIDLARAAESDGIQLVAATPHLREDHPEVRAAELAARCQELNAALADADVALEVVAGGELDVLWVQEADEDDLRLASYGQRGTDVLLETPYGAIAPSFDAAVERLQTLGFRILLAHPERNRAFQQAPDRLLELVRDGVLIQVTAGSLVQTRRRSRSHELAVQLVEHGMAHVIASDAHSAGEFRPPNLSSGVAAARAVDPRVASWMVLDAPLAILAGEPLPARPGASRPRRRA</sequence>
<evidence type="ECO:0000313" key="9">
    <source>
        <dbReference type="Proteomes" id="UP001162834"/>
    </source>
</evidence>
<dbReference type="PIRSF" id="PIRSF016557">
    <property type="entry name" value="Caps_synth_CpsB"/>
    <property type="match status" value="1"/>
</dbReference>
<organism evidence="8 9">
    <name type="scientific">Capillimicrobium parvum</name>
    <dbReference type="NCBI Taxonomy" id="2884022"/>
    <lineage>
        <taxon>Bacteria</taxon>
        <taxon>Bacillati</taxon>
        <taxon>Actinomycetota</taxon>
        <taxon>Thermoleophilia</taxon>
        <taxon>Solirubrobacterales</taxon>
        <taxon>Capillimicrobiaceae</taxon>
        <taxon>Capillimicrobium</taxon>
    </lineage>
</organism>
<evidence type="ECO:0000256" key="6">
    <source>
        <dbReference type="PROSITE-ProRule" id="PRU00464"/>
    </source>
</evidence>
<evidence type="ECO:0000256" key="1">
    <source>
        <dbReference type="ARBA" id="ARBA00005750"/>
    </source>
</evidence>
<dbReference type="KEGG" id="sbae:DSM104329_01004"/>
<dbReference type="Pfam" id="PF19567">
    <property type="entry name" value="CpsB_CapC"/>
    <property type="match status" value="1"/>
</dbReference>
<dbReference type="EC" id="3.1.3.48" evidence="2"/>
<dbReference type="GO" id="GO:0030145">
    <property type="term" value="F:manganese ion binding"/>
    <property type="evidence" value="ECO:0007669"/>
    <property type="project" value="InterPro"/>
</dbReference>
<dbReference type="RefSeq" id="WP_259316185.1">
    <property type="nucleotide sequence ID" value="NZ_CP087164.1"/>
</dbReference>
<comment type="catalytic activity">
    <reaction evidence="5">
        <text>O-phospho-L-tyrosyl-[protein] + H2O = L-tyrosyl-[protein] + phosphate</text>
        <dbReference type="Rhea" id="RHEA:10684"/>
        <dbReference type="Rhea" id="RHEA-COMP:10136"/>
        <dbReference type="Rhea" id="RHEA-COMP:20101"/>
        <dbReference type="ChEBI" id="CHEBI:15377"/>
        <dbReference type="ChEBI" id="CHEBI:43474"/>
        <dbReference type="ChEBI" id="CHEBI:46858"/>
        <dbReference type="ChEBI" id="CHEBI:61978"/>
        <dbReference type="EC" id="3.1.3.48"/>
    </reaction>
</comment>
<evidence type="ECO:0000256" key="3">
    <source>
        <dbReference type="ARBA" id="ARBA00022801"/>
    </source>
</evidence>
<dbReference type="InterPro" id="IPR016195">
    <property type="entry name" value="Pol/histidinol_Pase-like"/>
</dbReference>
<feature type="domain" description="HIT" evidence="7">
    <location>
        <begin position="1"/>
        <end position="16"/>
    </location>
</feature>
<dbReference type="AlphaFoldDB" id="A0A9E6XUC5"/>